<feature type="chain" id="PRO_5040318602" evidence="1">
    <location>
        <begin position="21"/>
        <end position="244"/>
    </location>
</feature>
<dbReference type="AlphaFoldDB" id="A0A9P4J5I9"/>
<keyword evidence="3" id="KW-1185">Reference proteome</keyword>
<dbReference type="Proteomes" id="UP000799439">
    <property type="component" value="Unassembled WGS sequence"/>
</dbReference>
<protein>
    <submittedName>
        <fullName evidence="2">Uncharacterized protein</fullName>
    </submittedName>
</protein>
<sequence length="244" mass="24825">MHPTMFSALAALVLASVVIAQDLSSSSALAMPSMSGNGLPTSTTVHTSLPSPSLGTTSLFLGQPKIATILYSLAASVIGGNTDATTYKLDCTSECLNPNFEHTVTVGPGTYRAVTVVSSDGIWASAEERCAISSGYAVCTELLDYTDTVNDITSTLNTTMTALPTESGLAEVAITGGLEQLSFAATNTASVIAPAATTPPRPSSTFASAKTTSAISNSGHNLQTSTWALVPVFGVVTGLLAVVL</sequence>
<proteinExistence type="predicted"/>
<accession>A0A9P4J5I9</accession>
<comment type="caution">
    <text evidence="2">The sequence shown here is derived from an EMBL/GenBank/DDBJ whole genome shotgun (WGS) entry which is preliminary data.</text>
</comment>
<evidence type="ECO:0000313" key="3">
    <source>
        <dbReference type="Proteomes" id="UP000799439"/>
    </source>
</evidence>
<organism evidence="2 3">
    <name type="scientific">Myriangium duriaei CBS 260.36</name>
    <dbReference type="NCBI Taxonomy" id="1168546"/>
    <lineage>
        <taxon>Eukaryota</taxon>
        <taxon>Fungi</taxon>
        <taxon>Dikarya</taxon>
        <taxon>Ascomycota</taxon>
        <taxon>Pezizomycotina</taxon>
        <taxon>Dothideomycetes</taxon>
        <taxon>Dothideomycetidae</taxon>
        <taxon>Myriangiales</taxon>
        <taxon>Myriangiaceae</taxon>
        <taxon>Myriangium</taxon>
    </lineage>
</organism>
<feature type="signal peptide" evidence="1">
    <location>
        <begin position="1"/>
        <end position="20"/>
    </location>
</feature>
<evidence type="ECO:0000313" key="2">
    <source>
        <dbReference type="EMBL" id="KAF2152808.1"/>
    </source>
</evidence>
<reference evidence="2" key="1">
    <citation type="journal article" date="2020" name="Stud. Mycol.">
        <title>101 Dothideomycetes genomes: a test case for predicting lifestyles and emergence of pathogens.</title>
        <authorList>
            <person name="Haridas S."/>
            <person name="Albert R."/>
            <person name="Binder M."/>
            <person name="Bloem J."/>
            <person name="Labutti K."/>
            <person name="Salamov A."/>
            <person name="Andreopoulos B."/>
            <person name="Baker S."/>
            <person name="Barry K."/>
            <person name="Bills G."/>
            <person name="Bluhm B."/>
            <person name="Cannon C."/>
            <person name="Castanera R."/>
            <person name="Culley D."/>
            <person name="Daum C."/>
            <person name="Ezra D."/>
            <person name="Gonzalez J."/>
            <person name="Henrissat B."/>
            <person name="Kuo A."/>
            <person name="Liang C."/>
            <person name="Lipzen A."/>
            <person name="Lutzoni F."/>
            <person name="Magnuson J."/>
            <person name="Mondo S."/>
            <person name="Nolan M."/>
            <person name="Ohm R."/>
            <person name="Pangilinan J."/>
            <person name="Park H.-J."/>
            <person name="Ramirez L."/>
            <person name="Alfaro M."/>
            <person name="Sun H."/>
            <person name="Tritt A."/>
            <person name="Yoshinaga Y."/>
            <person name="Zwiers L.-H."/>
            <person name="Turgeon B."/>
            <person name="Goodwin S."/>
            <person name="Spatafora J."/>
            <person name="Crous P."/>
            <person name="Grigoriev I."/>
        </authorList>
    </citation>
    <scope>NUCLEOTIDE SEQUENCE</scope>
    <source>
        <strain evidence="2">CBS 260.36</strain>
    </source>
</reference>
<evidence type="ECO:0000256" key="1">
    <source>
        <dbReference type="SAM" id="SignalP"/>
    </source>
</evidence>
<keyword evidence="1" id="KW-0732">Signal</keyword>
<dbReference type="EMBL" id="ML996086">
    <property type="protein sequence ID" value="KAF2152808.1"/>
    <property type="molecule type" value="Genomic_DNA"/>
</dbReference>
<gene>
    <name evidence="2" type="ORF">K461DRAFT_279046</name>
</gene>
<name>A0A9P4J5I9_9PEZI</name>